<name>A0A6A7BIV7_9PLEO</name>
<evidence type="ECO:0000313" key="3">
    <source>
        <dbReference type="Proteomes" id="UP000799423"/>
    </source>
</evidence>
<accession>A0A6A7BIV7</accession>
<dbReference type="EMBL" id="MU006291">
    <property type="protein sequence ID" value="KAF2855323.1"/>
    <property type="molecule type" value="Genomic_DNA"/>
</dbReference>
<proteinExistence type="predicted"/>
<evidence type="ECO:0000313" key="2">
    <source>
        <dbReference type="EMBL" id="KAF2855323.1"/>
    </source>
</evidence>
<evidence type="ECO:0000256" key="1">
    <source>
        <dbReference type="SAM" id="MobiDB-lite"/>
    </source>
</evidence>
<feature type="compositionally biased region" description="Polar residues" evidence="1">
    <location>
        <begin position="135"/>
        <end position="146"/>
    </location>
</feature>
<protein>
    <submittedName>
        <fullName evidence="2">Uncharacterized protein</fullName>
    </submittedName>
</protein>
<organism evidence="2 3">
    <name type="scientific">Plenodomus tracheiphilus IPT5</name>
    <dbReference type="NCBI Taxonomy" id="1408161"/>
    <lineage>
        <taxon>Eukaryota</taxon>
        <taxon>Fungi</taxon>
        <taxon>Dikarya</taxon>
        <taxon>Ascomycota</taxon>
        <taxon>Pezizomycotina</taxon>
        <taxon>Dothideomycetes</taxon>
        <taxon>Pleosporomycetidae</taxon>
        <taxon>Pleosporales</taxon>
        <taxon>Pleosporineae</taxon>
        <taxon>Leptosphaeriaceae</taxon>
        <taxon>Plenodomus</taxon>
    </lineage>
</organism>
<reference evidence="2" key="1">
    <citation type="submission" date="2020-01" db="EMBL/GenBank/DDBJ databases">
        <authorList>
            <consortium name="DOE Joint Genome Institute"/>
            <person name="Haridas S."/>
            <person name="Albert R."/>
            <person name="Binder M."/>
            <person name="Bloem J."/>
            <person name="Labutti K."/>
            <person name="Salamov A."/>
            <person name="Andreopoulos B."/>
            <person name="Baker S.E."/>
            <person name="Barry K."/>
            <person name="Bills G."/>
            <person name="Bluhm B.H."/>
            <person name="Cannon C."/>
            <person name="Castanera R."/>
            <person name="Culley D.E."/>
            <person name="Daum C."/>
            <person name="Ezra D."/>
            <person name="Gonzalez J.B."/>
            <person name="Henrissat B."/>
            <person name="Kuo A."/>
            <person name="Liang C."/>
            <person name="Lipzen A."/>
            <person name="Lutzoni F."/>
            <person name="Magnuson J."/>
            <person name="Mondo S."/>
            <person name="Nolan M."/>
            <person name="Ohm R."/>
            <person name="Pangilinan J."/>
            <person name="Park H.-J."/>
            <person name="Ramirez L."/>
            <person name="Alfaro M."/>
            <person name="Sun H."/>
            <person name="Tritt A."/>
            <person name="Yoshinaga Y."/>
            <person name="Zwiers L.-H."/>
            <person name="Turgeon B.G."/>
            <person name="Goodwin S.B."/>
            <person name="Spatafora J.W."/>
            <person name="Crous P.W."/>
            <person name="Grigoriev I.V."/>
        </authorList>
    </citation>
    <scope>NUCLEOTIDE SEQUENCE</scope>
    <source>
        <strain evidence="2">IPT5</strain>
    </source>
</reference>
<feature type="region of interest" description="Disordered" evidence="1">
    <location>
        <begin position="214"/>
        <end position="266"/>
    </location>
</feature>
<dbReference type="AlphaFoldDB" id="A0A6A7BIV7"/>
<feature type="compositionally biased region" description="Polar residues" evidence="1">
    <location>
        <begin position="214"/>
        <end position="238"/>
    </location>
</feature>
<sequence>MLSPEDCSNTYSGLLSLPTEIRCHIYDYLLADSQAITISAAYITALGHRIQDRARKTDIPGLPFDLTPLIRPNRDDSLLSVQHPPTIAIDDAPLQNIDAGPLVYPAPMALRQTCHLVNDELTDYKNMRSKKQPAQARSHNSRTQLYKSEESEEGLSLYVSYPYGILVLKSMYPFLLKQARNVYISGYYTEPPATTNPNNTESFNDHLTPSNSFTIAESFGTRNPSRTRSRSQTNDNFATLSTPSTTPPHPTQRTRLRLDPSNSNRPTTHMTIYPPFHPSTAHHAPTALALLLRTVFSPSSTQPIKFTARILYPGENTYHHVYGSAGSPITYMLRNICGGDIAMVVKRGEAGTGMCFTACPRPESRSVSTCWESWVVGRGSGRAVQKRMRDLDGFLRGV</sequence>
<feature type="region of interest" description="Disordered" evidence="1">
    <location>
        <begin position="127"/>
        <end position="149"/>
    </location>
</feature>
<gene>
    <name evidence="2" type="ORF">T440DRAFT_464596</name>
</gene>
<dbReference type="Proteomes" id="UP000799423">
    <property type="component" value="Unassembled WGS sequence"/>
</dbReference>
<keyword evidence="3" id="KW-1185">Reference proteome</keyword>
<dbReference type="OrthoDB" id="3899662at2759"/>